<dbReference type="eggNOG" id="COG3656">
    <property type="taxonomic scope" value="Bacteria"/>
</dbReference>
<gene>
    <name evidence="3" type="ordered locus">Palpr_2226</name>
</gene>
<dbReference type="Proteomes" id="UP000008718">
    <property type="component" value="Chromosome"/>
</dbReference>
<dbReference type="Pfam" id="PF10029">
    <property type="entry name" value="DUF2271"/>
    <property type="match status" value="1"/>
</dbReference>
<evidence type="ECO:0000256" key="1">
    <source>
        <dbReference type="SAM" id="SignalP"/>
    </source>
</evidence>
<dbReference type="SMART" id="SM00060">
    <property type="entry name" value="FN3"/>
    <property type="match status" value="4"/>
</dbReference>
<protein>
    <recommendedName>
        <fullName evidence="2">Fibronectin type-III domain-containing protein</fullName>
    </recommendedName>
</protein>
<keyword evidence="4" id="KW-1185">Reference proteome</keyword>
<dbReference type="OrthoDB" id="1058315at2"/>
<evidence type="ECO:0000259" key="2">
    <source>
        <dbReference type="PROSITE" id="PS50853"/>
    </source>
</evidence>
<name>E4T6L8_PALPW</name>
<dbReference type="InterPro" id="IPR014469">
    <property type="entry name" value="DUF2271"/>
</dbReference>
<dbReference type="Gene3D" id="2.60.40.10">
    <property type="entry name" value="Immunoglobulins"/>
    <property type="match status" value="1"/>
</dbReference>
<dbReference type="InterPro" id="IPR013783">
    <property type="entry name" value="Ig-like_fold"/>
</dbReference>
<sequence length="670" mass="67850">MNSIKRKQFYNLLSALAILLFAAGCNTMQVSPSLTTIAASNVTLTSATTGGSIKNDAGVSVTSEGVCWSTSPSPTINDNKITGLTVTADFSSNITGLSPSTKYYVRAFISNSDGVIYGNEVTFTTLQGELPALTTTTPTSIGTTTATAGGNITSDAGSPILARGVCWSTTPGPTVNNSKTTNGTGTGAFTSSITGLSPNTGYYLRAYATSANGTAYGNEVSFITPLTIMLSLTTAAPSGIATTAAIAGGTITSDGGSPITARGVCWSTTTGPTISNSKTSDGTGIGTFTSTVTGLQANTKYYLKAYATNANGTSYGNEVTFTTAQTAVLTLTTATPSAVMLNTATSGGNITSDGGSAVTARGVCWSTTSGPTVSNSKTSNGTGTGSFTSSITGLLAGTTYYVRAYATNANGTSYGNEVSLTTTQTAIPILSTTTPTAITVSTATAGGNITSDGGSPVTARGVCWNTSTSPTINNSKTSDGSGTGSFTSSLTGLQSGTTYYLRAYASNVSGTTYGNEVSFTTTTPAPTNSAGILAISTLTSSAGGSYSPRNIVAIWIENSSGTFVKSLMVFAAARIQYLTNWVSNSSKNVVNATTGATQSNHGTRTCSWDGTNVAGTVVTDGTYKVCMELTDKNGTGNFSTFTFTKGPTAVSLTPTNVPSFSNISIVWTPK</sequence>
<keyword evidence="1" id="KW-0732">Signal</keyword>
<dbReference type="KEGG" id="ppn:Palpr_2226"/>
<dbReference type="AlphaFoldDB" id="E4T6L8"/>
<dbReference type="PROSITE" id="PS51257">
    <property type="entry name" value="PROKAR_LIPOPROTEIN"/>
    <property type="match status" value="1"/>
</dbReference>
<dbReference type="InterPro" id="IPR003961">
    <property type="entry name" value="FN3_dom"/>
</dbReference>
<organism evidence="3 4">
    <name type="scientific">Paludibacter propionicigenes (strain DSM 17365 / JCM 13257 / WB4)</name>
    <dbReference type="NCBI Taxonomy" id="694427"/>
    <lineage>
        <taxon>Bacteria</taxon>
        <taxon>Pseudomonadati</taxon>
        <taxon>Bacteroidota</taxon>
        <taxon>Bacteroidia</taxon>
        <taxon>Bacteroidales</taxon>
        <taxon>Paludibacteraceae</taxon>
        <taxon>Paludibacter</taxon>
    </lineage>
</organism>
<dbReference type="InterPro" id="IPR036116">
    <property type="entry name" value="FN3_sf"/>
</dbReference>
<dbReference type="Gene3D" id="2.60.40.4070">
    <property type="match status" value="1"/>
</dbReference>
<proteinExistence type="predicted"/>
<feature type="domain" description="Fibronectin type-III" evidence="2">
    <location>
        <begin position="224"/>
        <end position="326"/>
    </location>
</feature>
<evidence type="ECO:0000313" key="3">
    <source>
        <dbReference type="EMBL" id="ADQ80362.1"/>
    </source>
</evidence>
<reference key="1">
    <citation type="submission" date="2010-11" db="EMBL/GenBank/DDBJ databases">
        <title>The complete genome of Paludibacter propionicigenes DSM 17365.</title>
        <authorList>
            <consortium name="US DOE Joint Genome Institute (JGI-PGF)"/>
            <person name="Lucas S."/>
            <person name="Copeland A."/>
            <person name="Lapidus A."/>
            <person name="Bruce D."/>
            <person name="Goodwin L."/>
            <person name="Pitluck S."/>
            <person name="Kyrpides N."/>
            <person name="Mavromatis K."/>
            <person name="Ivanova N."/>
            <person name="Munk A.C."/>
            <person name="Brettin T."/>
            <person name="Detter J.C."/>
            <person name="Han C."/>
            <person name="Tapia R."/>
            <person name="Land M."/>
            <person name="Hauser L."/>
            <person name="Markowitz V."/>
            <person name="Cheng J.-F."/>
            <person name="Hugenholtz P."/>
            <person name="Woyke T."/>
            <person name="Wu D."/>
            <person name="Gronow S."/>
            <person name="Wellnitz S."/>
            <person name="Brambilla E."/>
            <person name="Klenk H.-P."/>
            <person name="Eisen J.A."/>
        </authorList>
    </citation>
    <scope>NUCLEOTIDE SEQUENCE</scope>
    <source>
        <strain>WB4</strain>
    </source>
</reference>
<feature type="domain" description="Fibronectin type-III" evidence="2">
    <location>
        <begin position="424"/>
        <end position="527"/>
    </location>
</feature>
<dbReference type="EMBL" id="CP002345">
    <property type="protein sequence ID" value="ADQ80362.1"/>
    <property type="molecule type" value="Genomic_DNA"/>
</dbReference>
<feature type="chain" id="PRO_5003189497" description="Fibronectin type-III domain-containing protein" evidence="1">
    <location>
        <begin position="23"/>
        <end position="670"/>
    </location>
</feature>
<dbReference type="PROSITE" id="PS50853">
    <property type="entry name" value="FN3"/>
    <property type="match status" value="2"/>
</dbReference>
<dbReference type="RefSeq" id="WP_013445731.1">
    <property type="nucleotide sequence ID" value="NC_014734.1"/>
</dbReference>
<accession>E4T6L8</accession>
<dbReference type="STRING" id="694427.Palpr_2226"/>
<dbReference type="HOGENOM" id="CLU_409842_0_0_10"/>
<evidence type="ECO:0000313" key="4">
    <source>
        <dbReference type="Proteomes" id="UP000008718"/>
    </source>
</evidence>
<dbReference type="SUPFAM" id="SSF49265">
    <property type="entry name" value="Fibronectin type III"/>
    <property type="match status" value="3"/>
</dbReference>
<reference evidence="3 4" key="2">
    <citation type="journal article" date="2011" name="Stand. Genomic Sci.">
        <title>Complete genome sequence of Paludibacter propionicigenes type strain (WB4).</title>
        <authorList>
            <person name="Gronow S."/>
            <person name="Munk C."/>
            <person name="Lapidus A."/>
            <person name="Nolan M."/>
            <person name="Lucas S."/>
            <person name="Hammon N."/>
            <person name="Deshpande S."/>
            <person name="Cheng J.F."/>
            <person name="Tapia R."/>
            <person name="Han C."/>
            <person name="Goodwin L."/>
            <person name="Pitluck S."/>
            <person name="Liolios K."/>
            <person name="Ivanova N."/>
            <person name="Mavromatis K."/>
            <person name="Mikhailova N."/>
            <person name="Pati A."/>
            <person name="Chen A."/>
            <person name="Palaniappan K."/>
            <person name="Land M."/>
            <person name="Hauser L."/>
            <person name="Chang Y.J."/>
            <person name="Jeffries C.D."/>
            <person name="Brambilla E."/>
            <person name="Rohde M."/>
            <person name="Goker M."/>
            <person name="Detter J.C."/>
            <person name="Woyke T."/>
            <person name="Bristow J."/>
            <person name="Eisen J.A."/>
            <person name="Markowitz V."/>
            <person name="Hugenholtz P."/>
            <person name="Kyrpides N.C."/>
            <person name="Klenk H.P."/>
        </authorList>
    </citation>
    <scope>NUCLEOTIDE SEQUENCE [LARGE SCALE GENOMIC DNA]</scope>
    <source>
        <strain evidence="4">DSM 17365 / JCM 13257 / WB4</strain>
    </source>
</reference>
<feature type="signal peptide" evidence="1">
    <location>
        <begin position="1"/>
        <end position="22"/>
    </location>
</feature>